<dbReference type="SUPFAM" id="SSF159245">
    <property type="entry name" value="AttH-like"/>
    <property type="match status" value="1"/>
</dbReference>
<dbReference type="AlphaFoldDB" id="A0A5Q6RY95"/>
<dbReference type="Pfam" id="PF23213">
    <property type="entry name" value="DUF7065"/>
    <property type="match status" value="1"/>
</dbReference>
<proteinExistence type="predicted"/>
<name>A0A5Q6RY95_9ACTN</name>
<feature type="domain" description="DUF7064" evidence="1">
    <location>
        <begin position="196"/>
        <end position="327"/>
    </location>
</feature>
<dbReference type="RefSeq" id="WP_149770006.1">
    <property type="nucleotide sequence ID" value="NZ_VDFQ02000003.1"/>
</dbReference>
<reference evidence="3 4" key="1">
    <citation type="submission" date="2019-09" db="EMBL/GenBank/DDBJ databases">
        <title>Mumia zhuanghuii sp. nov. isolated from the intestinal contents of plateau pika (Ochotona curzoniae) in the Qinghai-Tibet plateau of China.</title>
        <authorList>
            <person name="Tian Z."/>
        </authorList>
    </citation>
    <scope>NUCLEOTIDE SEQUENCE [LARGE SCALE GENOMIC DNA]</scope>
    <source>
        <strain evidence="4">350</strain>
    </source>
</reference>
<dbReference type="Pfam" id="PF23212">
    <property type="entry name" value="DUF7064"/>
    <property type="match status" value="1"/>
</dbReference>
<evidence type="ECO:0000259" key="1">
    <source>
        <dbReference type="Pfam" id="PF23212"/>
    </source>
</evidence>
<evidence type="ECO:0000313" key="3">
    <source>
        <dbReference type="EMBL" id="KAA1423055.1"/>
    </source>
</evidence>
<dbReference type="Proteomes" id="UP000307768">
    <property type="component" value="Unassembled WGS sequence"/>
</dbReference>
<dbReference type="OrthoDB" id="115252at2"/>
<organism evidence="3 4">
    <name type="scientific">Mumia zhuanghuii</name>
    <dbReference type="NCBI Taxonomy" id="2585211"/>
    <lineage>
        <taxon>Bacteria</taxon>
        <taxon>Bacillati</taxon>
        <taxon>Actinomycetota</taxon>
        <taxon>Actinomycetes</taxon>
        <taxon>Propionibacteriales</taxon>
        <taxon>Nocardioidaceae</taxon>
        <taxon>Mumia</taxon>
    </lineage>
</organism>
<comment type="caution">
    <text evidence="3">The sequence shown here is derived from an EMBL/GenBank/DDBJ whole genome shotgun (WGS) entry which is preliminary data.</text>
</comment>
<dbReference type="InterPro" id="IPR055492">
    <property type="entry name" value="DUF7064"/>
</dbReference>
<dbReference type="InterPro" id="IPR055493">
    <property type="entry name" value="DUF7065"/>
</dbReference>
<evidence type="ECO:0008006" key="5">
    <source>
        <dbReference type="Google" id="ProtNLM"/>
    </source>
</evidence>
<dbReference type="EMBL" id="VDFQ02000003">
    <property type="protein sequence ID" value="KAA1423055.1"/>
    <property type="molecule type" value="Genomic_DNA"/>
</dbReference>
<accession>A0A5Q6RY95</accession>
<evidence type="ECO:0000313" key="4">
    <source>
        <dbReference type="Proteomes" id="UP000307768"/>
    </source>
</evidence>
<evidence type="ECO:0000259" key="2">
    <source>
        <dbReference type="Pfam" id="PF23213"/>
    </source>
</evidence>
<gene>
    <name evidence="3" type="ORF">FE697_013045</name>
</gene>
<protein>
    <recommendedName>
        <fullName evidence="5">AttH domain-containing protein</fullName>
    </recommendedName>
</protein>
<feature type="domain" description="DUF7065" evidence="2">
    <location>
        <begin position="124"/>
        <end position="195"/>
    </location>
</feature>
<sequence length="339" mass="37373">MGMLAESIAPEHEFRHTPNDDPAYNESTYYNFSSVASGITGWVRVAMQANQPAGQASVLLFLPDETLFGHERTREVTVDQIKAGGLEIDILEPHARQRLRYEGELASFADPRVLTEPRAAFKEAPRRQVTLDLAVHAHGRSFGTNGDDPDKYLESTMAWGHFEQFIGVDGTITVDGTAYPLEKAAGLRDHSWGPRDWAGPLWYRWITASLDDRSALMVLQVARRDGQITREAAVVREGVLSEASFDDVEVTWTPDGFGERVVCEVQTAEGPVTLTATARPPATYVPLRHNRPGDDGTVLETRIGYAAYEFTTGDGRRGSGIVEILDQLEDGLPIGMSSR</sequence>